<comment type="caution">
    <text evidence="3">The sequence shown here is derived from an EMBL/GenBank/DDBJ whole genome shotgun (WGS) entry which is preliminary data.</text>
</comment>
<dbReference type="EMBL" id="JAJEQF010000003">
    <property type="protein sequence ID" value="MCC2166538.1"/>
    <property type="molecule type" value="Genomic_DNA"/>
</dbReference>
<dbReference type="Proteomes" id="UP001199355">
    <property type="component" value="Unassembled WGS sequence"/>
</dbReference>
<protein>
    <submittedName>
        <fullName evidence="3">Gfo/Idh/MocA family oxidoreductase</fullName>
    </submittedName>
</protein>
<dbReference type="Gene3D" id="3.40.50.720">
    <property type="entry name" value="NAD(P)-binding Rossmann-like Domain"/>
    <property type="match status" value="1"/>
</dbReference>
<evidence type="ECO:0000259" key="2">
    <source>
        <dbReference type="Pfam" id="PF22725"/>
    </source>
</evidence>
<dbReference type="PANTHER" id="PTHR43377">
    <property type="entry name" value="BILIVERDIN REDUCTASE A"/>
    <property type="match status" value="1"/>
</dbReference>
<dbReference type="InterPro" id="IPR055170">
    <property type="entry name" value="GFO_IDH_MocA-like_dom"/>
</dbReference>
<evidence type="ECO:0000313" key="4">
    <source>
        <dbReference type="Proteomes" id="UP001199355"/>
    </source>
</evidence>
<keyword evidence="4" id="KW-1185">Reference proteome</keyword>
<dbReference type="InterPro" id="IPR036291">
    <property type="entry name" value="NAD(P)-bd_dom_sf"/>
</dbReference>
<dbReference type="SUPFAM" id="SSF51735">
    <property type="entry name" value="NAD(P)-binding Rossmann-fold domains"/>
    <property type="match status" value="1"/>
</dbReference>
<proteinExistence type="predicted"/>
<reference evidence="3 4" key="1">
    <citation type="submission" date="2021-10" db="EMBL/GenBank/DDBJ databases">
        <title>Anaerobic single-cell dispensing facilitates the cultivation of human gut bacteria.</title>
        <authorList>
            <person name="Afrizal A."/>
        </authorList>
    </citation>
    <scope>NUCLEOTIDE SEQUENCE [LARGE SCALE GENOMIC DNA]</scope>
    <source>
        <strain evidence="3 4">CLA-AA-H244</strain>
    </source>
</reference>
<dbReference type="Gene3D" id="3.30.360.10">
    <property type="entry name" value="Dihydrodipicolinate Reductase, domain 2"/>
    <property type="match status" value="1"/>
</dbReference>
<dbReference type="RefSeq" id="WP_117962950.1">
    <property type="nucleotide sequence ID" value="NZ_JAJEQF010000003.1"/>
</dbReference>
<organism evidence="3 4">
    <name type="scientific">Gallintestinimicrobium propionicum</name>
    <dbReference type="NCBI Taxonomy" id="2981770"/>
    <lineage>
        <taxon>Bacteria</taxon>
        <taxon>Bacillati</taxon>
        <taxon>Bacillota</taxon>
        <taxon>Clostridia</taxon>
        <taxon>Lachnospirales</taxon>
        <taxon>Lachnospiraceae</taxon>
        <taxon>Gallintestinimicrobium</taxon>
    </lineage>
</organism>
<dbReference type="InterPro" id="IPR051450">
    <property type="entry name" value="Gfo/Idh/MocA_Oxidoreductases"/>
</dbReference>
<feature type="domain" description="Gfo/Idh/MocA-like oxidoreductase N-terminal" evidence="1">
    <location>
        <begin position="2"/>
        <end position="115"/>
    </location>
</feature>
<evidence type="ECO:0000259" key="1">
    <source>
        <dbReference type="Pfam" id="PF01408"/>
    </source>
</evidence>
<dbReference type="Pfam" id="PF22725">
    <property type="entry name" value="GFO_IDH_MocA_C3"/>
    <property type="match status" value="1"/>
</dbReference>
<feature type="domain" description="GFO/IDH/MocA-like oxidoreductase" evidence="2">
    <location>
        <begin position="126"/>
        <end position="226"/>
    </location>
</feature>
<dbReference type="Pfam" id="PF01408">
    <property type="entry name" value="GFO_IDH_MocA"/>
    <property type="match status" value="1"/>
</dbReference>
<name>A0AAE3AVI2_9FIRM</name>
<accession>A0AAE3AVI2</accession>
<dbReference type="SUPFAM" id="SSF55347">
    <property type="entry name" value="Glyceraldehyde-3-phosphate dehydrogenase-like, C-terminal domain"/>
    <property type="match status" value="1"/>
</dbReference>
<dbReference type="PANTHER" id="PTHR43377:SF1">
    <property type="entry name" value="BILIVERDIN REDUCTASE A"/>
    <property type="match status" value="1"/>
</dbReference>
<sequence>MLKIGLVGVGGISGAHIPAWNAMEDTTLTAICDIRPERMEPYPEPHHYTSIDEMLEKEELDILDICLPTYLHVPTAVKAMKKGIHVLSEKPISLKEEDIELAYSTAKENNVCFMIAQVLRFWPEYELIKELYDSGKYGKLLSGYMGRLGSYPAWSWDNWMMDEKRSGLVPYDLHIHDLDFLVYAFGKPEASLKHRAKQPNQDYLTAVYEFPGFFVTTEASWYASAYPFGASYRFQFEDALVTYEKGECKIYENNGSIYSPTEQATGDTGSINLPKSDAYAEEIKYFKNCVLSGQFPDKVKAEELRTVVGLLNEF</sequence>
<dbReference type="AlphaFoldDB" id="A0AAE3AVI2"/>
<evidence type="ECO:0000313" key="3">
    <source>
        <dbReference type="EMBL" id="MCC2166538.1"/>
    </source>
</evidence>
<dbReference type="GO" id="GO:0000166">
    <property type="term" value="F:nucleotide binding"/>
    <property type="evidence" value="ECO:0007669"/>
    <property type="project" value="InterPro"/>
</dbReference>
<gene>
    <name evidence="3" type="ORF">LKD45_02285</name>
</gene>
<dbReference type="InterPro" id="IPR000683">
    <property type="entry name" value="Gfo/Idh/MocA-like_OxRdtase_N"/>
</dbReference>